<sequence>MWQNNALTWPASAGSIQTTAESVTQQVGSTMSAATGRLTNLQSDANLGRHPLSAEAEALLNLRGELNTFLNQGTVLSATPYQFQVGERLESGCYLSPANATKTLAAKLRDLSDTHRPKGQLYAVAIMVSTQSLGEFVSTLSVVTRAFPLPEWCQCYRQAEAMSKQEAEKLHQPAGIIQPRFKPYAHLNANPLNDYFAAQGAQIATLESLASDASHVIGKLSALAQKRANQLSEITATINALKSLSGSVYSIKLSGTPESIATQLEQAAAPSTCPHTIASVLISSQPQPFFEELLCSH</sequence>
<dbReference type="AlphaFoldDB" id="A0A0H3ADQ1"/>
<proteinExistence type="predicted"/>
<evidence type="ECO:0000313" key="1">
    <source>
        <dbReference type="EMBL" id="ABQ18486.1"/>
    </source>
</evidence>
<dbReference type="KEGG" id="vco:VC0395_1035"/>
<dbReference type="OrthoDB" id="6399296at2"/>
<dbReference type="eggNOG" id="ENOG5032BSD">
    <property type="taxonomic scope" value="Bacteria"/>
</dbReference>
<dbReference type="Proteomes" id="UP000000249">
    <property type="component" value="Chromosome 2"/>
</dbReference>
<dbReference type="RefSeq" id="WP_000267790.1">
    <property type="nucleotide sequence ID" value="NC_009456.1"/>
</dbReference>
<accession>A0A0H3ADQ1</accession>
<protein>
    <submittedName>
        <fullName evidence="1">Uncharacterized protein</fullName>
    </submittedName>
</protein>
<organism evidence="1 2">
    <name type="scientific">Vibrio cholerae serotype O1 (strain ATCC 39541 / Classical Ogawa 395 / O395)</name>
    <dbReference type="NCBI Taxonomy" id="345073"/>
    <lineage>
        <taxon>Bacteria</taxon>
        <taxon>Pseudomonadati</taxon>
        <taxon>Pseudomonadota</taxon>
        <taxon>Gammaproteobacteria</taxon>
        <taxon>Vibrionales</taxon>
        <taxon>Vibrionaceae</taxon>
        <taxon>Vibrio</taxon>
    </lineage>
</organism>
<dbReference type="PATRIC" id="fig|345073.21.peg.2990"/>
<gene>
    <name evidence="1" type="ordered locus">VC0395_1035</name>
</gene>
<dbReference type="EMBL" id="CP000626">
    <property type="protein sequence ID" value="ABQ18486.1"/>
    <property type="molecule type" value="Genomic_DNA"/>
</dbReference>
<name>A0A0H3ADQ1_VIBC3</name>
<dbReference type="KEGG" id="vcr:VC395_A0233"/>
<reference evidence="1 2" key="1">
    <citation type="submission" date="2007-03" db="EMBL/GenBank/DDBJ databases">
        <authorList>
            <person name="Heidelberg J."/>
        </authorList>
    </citation>
    <scope>NUCLEOTIDE SEQUENCE [LARGE SCALE GENOMIC DNA]</scope>
    <source>
        <strain evidence="2">ATCC 39541 / Classical Ogawa 395 / O395</strain>
    </source>
</reference>
<evidence type="ECO:0000313" key="2">
    <source>
        <dbReference type="Proteomes" id="UP000000249"/>
    </source>
</evidence>